<feature type="transmembrane region" description="Helical" evidence="6">
    <location>
        <begin position="103"/>
        <end position="121"/>
    </location>
</feature>
<feature type="transmembrane region" description="Helical" evidence="6">
    <location>
        <begin position="45"/>
        <end position="66"/>
    </location>
</feature>
<dbReference type="EMBL" id="SMAJ01000002">
    <property type="protein sequence ID" value="TCT10045.1"/>
    <property type="molecule type" value="Genomic_DNA"/>
</dbReference>
<sequence>MRCCSICCKKQQRSPAIRSGSMIVRLPPYNLVATRKMIASSRKTLHLIALLCLAAVGIALISQHVFNIRPCAWCVLQRLIYLVIAVVCWLGLLLDRIGALRRLAALVAAALSIGGMMAAWYQYSVAAKMFSCDQTFADKFMVGAGLDAHVPWLFGIFASCMDARIKVLGIEYAIWSLGLFAVLGVLSLIALARRD</sequence>
<organism evidence="7 8">
    <name type="scientific">Paralcaligenes ureilyticus</name>
    <dbReference type="NCBI Taxonomy" id="627131"/>
    <lineage>
        <taxon>Bacteria</taxon>
        <taxon>Pseudomonadati</taxon>
        <taxon>Pseudomonadota</taxon>
        <taxon>Betaproteobacteria</taxon>
        <taxon>Burkholderiales</taxon>
        <taxon>Alcaligenaceae</taxon>
        <taxon>Paralcaligenes</taxon>
    </lineage>
</organism>
<evidence type="ECO:0000313" key="7">
    <source>
        <dbReference type="EMBL" id="TCT10045.1"/>
    </source>
</evidence>
<evidence type="ECO:0000313" key="8">
    <source>
        <dbReference type="Proteomes" id="UP000295525"/>
    </source>
</evidence>
<dbReference type="Proteomes" id="UP000295525">
    <property type="component" value="Unassembled WGS sequence"/>
</dbReference>
<keyword evidence="4 6" id="KW-1133">Transmembrane helix</keyword>
<dbReference type="PANTHER" id="PTHR36570:SF3">
    <property type="entry name" value="DISULFIDE BOND FORMATION PROTEIN B"/>
    <property type="match status" value="1"/>
</dbReference>
<evidence type="ECO:0000256" key="6">
    <source>
        <dbReference type="SAM" id="Phobius"/>
    </source>
</evidence>
<dbReference type="Pfam" id="PF02600">
    <property type="entry name" value="DsbB"/>
    <property type="match status" value="1"/>
</dbReference>
<evidence type="ECO:0000256" key="5">
    <source>
        <dbReference type="ARBA" id="ARBA00023136"/>
    </source>
</evidence>
<keyword evidence="3 6" id="KW-0812">Transmembrane</keyword>
<evidence type="ECO:0000256" key="3">
    <source>
        <dbReference type="ARBA" id="ARBA00022692"/>
    </source>
</evidence>
<evidence type="ECO:0000256" key="2">
    <source>
        <dbReference type="ARBA" id="ARBA00022475"/>
    </source>
</evidence>
<keyword evidence="2" id="KW-1003">Cell membrane</keyword>
<dbReference type="InterPro" id="IPR023380">
    <property type="entry name" value="DsbB-like_sf"/>
</dbReference>
<dbReference type="AlphaFoldDB" id="A0A4R3MEP9"/>
<reference evidence="7 8" key="1">
    <citation type="submission" date="2019-03" db="EMBL/GenBank/DDBJ databases">
        <title>Genomic Encyclopedia of Type Strains, Phase IV (KMG-IV): sequencing the most valuable type-strain genomes for metagenomic binning, comparative biology and taxonomic classification.</title>
        <authorList>
            <person name="Goeker M."/>
        </authorList>
    </citation>
    <scope>NUCLEOTIDE SEQUENCE [LARGE SCALE GENOMIC DNA]</scope>
    <source>
        <strain evidence="7 8">DSM 24591</strain>
    </source>
</reference>
<dbReference type="GO" id="GO:0005886">
    <property type="term" value="C:plasma membrane"/>
    <property type="evidence" value="ECO:0007669"/>
    <property type="project" value="UniProtKB-SubCell"/>
</dbReference>
<keyword evidence="5 6" id="KW-0472">Membrane</keyword>
<accession>A0A4R3MEP9</accession>
<feature type="transmembrane region" description="Helical" evidence="6">
    <location>
        <begin position="78"/>
        <end position="94"/>
    </location>
</feature>
<feature type="transmembrane region" description="Helical" evidence="6">
    <location>
        <begin position="172"/>
        <end position="192"/>
    </location>
</feature>
<dbReference type="Gene3D" id="1.20.1550.10">
    <property type="entry name" value="DsbB-like"/>
    <property type="match status" value="1"/>
</dbReference>
<comment type="caution">
    <text evidence="7">The sequence shown here is derived from an EMBL/GenBank/DDBJ whole genome shotgun (WGS) entry which is preliminary data.</text>
</comment>
<proteinExistence type="predicted"/>
<dbReference type="PANTHER" id="PTHR36570">
    <property type="entry name" value="DISULFIDE BOND FORMATION PROTEIN B"/>
    <property type="match status" value="1"/>
</dbReference>
<dbReference type="InterPro" id="IPR050183">
    <property type="entry name" value="DsbB"/>
</dbReference>
<comment type="subcellular location">
    <subcellularLocation>
        <location evidence="1">Cell membrane</location>
        <topology evidence="1">Multi-pass membrane protein</topology>
    </subcellularLocation>
</comment>
<evidence type="ECO:0000256" key="4">
    <source>
        <dbReference type="ARBA" id="ARBA00022989"/>
    </source>
</evidence>
<feature type="transmembrane region" description="Helical" evidence="6">
    <location>
        <begin position="141"/>
        <end position="160"/>
    </location>
</feature>
<name>A0A4R3MEP9_9BURK</name>
<evidence type="ECO:0000256" key="1">
    <source>
        <dbReference type="ARBA" id="ARBA00004651"/>
    </source>
</evidence>
<dbReference type="InterPro" id="IPR003752">
    <property type="entry name" value="DiS_bond_form_DsbB/BdbC"/>
</dbReference>
<dbReference type="GO" id="GO:0015035">
    <property type="term" value="F:protein-disulfide reductase activity"/>
    <property type="evidence" value="ECO:0007669"/>
    <property type="project" value="InterPro"/>
</dbReference>
<dbReference type="GO" id="GO:0006457">
    <property type="term" value="P:protein folding"/>
    <property type="evidence" value="ECO:0007669"/>
    <property type="project" value="InterPro"/>
</dbReference>
<dbReference type="SUPFAM" id="SSF158442">
    <property type="entry name" value="DsbB-like"/>
    <property type="match status" value="1"/>
</dbReference>
<gene>
    <name evidence="7" type="ORF">EDC26_1021</name>
</gene>
<keyword evidence="8" id="KW-1185">Reference proteome</keyword>
<protein>
    <submittedName>
        <fullName evidence="7">Thiol:disulfide interchange protein DsbB</fullName>
    </submittedName>
</protein>